<dbReference type="Gene3D" id="3.40.50.300">
    <property type="entry name" value="P-loop containing nucleotide triphosphate hydrolases"/>
    <property type="match status" value="1"/>
</dbReference>
<feature type="domain" description="Disease resistance N-terminal" evidence="8">
    <location>
        <begin position="72"/>
        <end position="159"/>
    </location>
</feature>
<name>A0AAQ3SY57_PASNO</name>
<dbReference type="InterPro" id="IPR044974">
    <property type="entry name" value="Disease_R_plants"/>
</dbReference>
<dbReference type="InterPro" id="IPR041118">
    <property type="entry name" value="Rx_N"/>
</dbReference>
<dbReference type="InterPro" id="IPR038005">
    <property type="entry name" value="RX-like_CC"/>
</dbReference>
<organism evidence="11 12">
    <name type="scientific">Paspalum notatum var. saurae</name>
    <dbReference type="NCBI Taxonomy" id="547442"/>
    <lineage>
        <taxon>Eukaryota</taxon>
        <taxon>Viridiplantae</taxon>
        <taxon>Streptophyta</taxon>
        <taxon>Embryophyta</taxon>
        <taxon>Tracheophyta</taxon>
        <taxon>Spermatophyta</taxon>
        <taxon>Magnoliopsida</taxon>
        <taxon>Liliopsida</taxon>
        <taxon>Poales</taxon>
        <taxon>Poaceae</taxon>
        <taxon>PACMAD clade</taxon>
        <taxon>Panicoideae</taxon>
        <taxon>Andropogonodae</taxon>
        <taxon>Paspaleae</taxon>
        <taxon>Paspalinae</taxon>
        <taxon>Paspalum</taxon>
    </lineage>
</organism>
<protein>
    <submittedName>
        <fullName evidence="11">Uncharacterized protein</fullName>
    </submittedName>
</protein>
<keyword evidence="4" id="KW-0547">Nucleotide-binding</keyword>
<dbReference type="InterPro" id="IPR055414">
    <property type="entry name" value="LRR_R13L4/SHOC2-like"/>
</dbReference>
<keyword evidence="6" id="KW-0175">Coiled coil</keyword>
<evidence type="ECO:0000256" key="5">
    <source>
        <dbReference type="ARBA" id="ARBA00022821"/>
    </source>
</evidence>
<dbReference type="Proteomes" id="UP001341281">
    <property type="component" value="Chromosome 03"/>
</dbReference>
<evidence type="ECO:0000259" key="9">
    <source>
        <dbReference type="Pfam" id="PF23559"/>
    </source>
</evidence>
<dbReference type="InterPro" id="IPR032675">
    <property type="entry name" value="LRR_dom_sf"/>
</dbReference>
<sequence length="1001" mass="113835">MPPLPHDRSAVGYYEYADARRAYPLGRFAGSDLLWLYRDSEAQQRRLEEDGMVGNEGHGAEVAMLVDAYTGVMNSLLLKLSKLMEDENVKIKGVVRNQVTFLRDEFSSMKPVLEMLADVEELDPLMKEWWDNMRELAYDIEDFTDSFMARVNHGHDELPTGFKGFFRKLKKLKARNEIAAKIEELKTSSCAMEASRRHKKYNIVDLTSTSSTCGIDPRLLALNKEMDKLVGLDQMADIIDWSIKERDDKNLKALAVVGSPGLGDTTTLAKRVYDRLEDKFQSTAFVPASRNLCIETILRCILSQVGIIDNTSDVEVLIVRIRCCLKDKRFLIVVDDVPTNGETWKAMKRALFNLNGCGSTIITTTSNAAVASCCSSDGGCVYQLKPLSFDDSKRLFFKRAFGSDDLPYLCLERVLDGILSKCGGLPLATIIISSWLANQHAEDEWNRVLSTISCAFANNPDVDRMTKILSLCYFDLPCHLRTCLLSLSIFPEDHEINKRRLINRWIAEGFIQEEQEHGPVSEHRTRVRRLFVDNNRNKNDTAGLMGLIPSHVRSLTIYGKLKGTCLLSFPALHVLDLDREEHYLKFENHDWEFDGLENYLKFENHEMAKVEKLSHLRYLRLCSPNFYLNLAEGIGDLQYMEILDIEGTTIVDLPPAITRLHRLSRLYVSRFVRFPDGVIGNMQSLEELDTFGVTAYEHGKKRLQEFSQLTKLRALKVTWDFDWSFCQSEEGLQYYVQNLISSCNLHHLYITNVRIWPAPYPLSLESCRPTTGSLLQKLHITYCFICKLPNWIGSLCNLRELKLYIYCIRPEDIEILGAIPSLVFLKLKTFYGSSGRIFIPGHKGFRCLKYFGVVMMSCGTAVKFEAGSMPQLEHLKLRFCLHKVECLNGASDFGIQHLSTLNVVEVHIYGCLADHKEYDPEVDKADSNVRCVTRLVKAASGALPNHPACSFELARNYGRLGPFHGLIETCIMQDEMSEEEEEELMVALSYENCGFVKPSAT</sequence>
<evidence type="ECO:0000259" key="10">
    <source>
        <dbReference type="Pfam" id="PF23598"/>
    </source>
</evidence>
<evidence type="ECO:0000256" key="6">
    <source>
        <dbReference type="ARBA" id="ARBA00023054"/>
    </source>
</evidence>
<dbReference type="SUPFAM" id="SSF52058">
    <property type="entry name" value="L domain-like"/>
    <property type="match status" value="1"/>
</dbReference>
<keyword evidence="2" id="KW-0433">Leucine-rich repeat</keyword>
<evidence type="ECO:0000259" key="8">
    <source>
        <dbReference type="Pfam" id="PF18052"/>
    </source>
</evidence>
<dbReference type="Pfam" id="PF23598">
    <property type="entry name" value="LRR_14"/>
    <property type="match status" value="1"/>
</dbReference>
<accession>A0AAQ3SY57</accession>
<dbReference type="AlphaFoldDB" id="A0AAQ3SY57"/>
<dbReference type="Gene3D" id="1.10.10.10">
    <property type="entry name" value="Winged helix-like DNA-binding domain superfamily/Winged helix DNA-binding domain"/>
    <property type="match status" value="1"/>
</dbReference>
<keyword evidence="5" id="KW-0611">Plant defense</keyword>
<dbReference type="CDD" id="cd14798">
    <property type="entry name" value="RX-CC_like"/>
    <property type="match status" value="1"/>
</dbReference>
<dbReference type="Pfam" id="PF00931">
    <property type="entry name" value="NB-ARC"/>
    <property type="match status" value="1"/>
</dbReference>
<dbReference type="InterPro" id="IPR002182">
    <property type="entry name" value="NB-ARC"/>
</dbReference>
<dbReference type="GO" id="GO:0043531">
    <property type="term" value="F:ADP binding"/>
    <property type="evidence" value="ECO:0007669"/>
    <property type="project" value="InterPro"/>
</dbReference>
<keyword evidence="12" id="KW-1185">Reference proteome</keyword>
<dbReference type="EMBL" id="CP144747">
    <property type="protein sequence ID" value="WVZ63083.1"/>
    <property type="molecule type" value="Genomic_DNA"/>
</dbReference>
<dbReference type="InterPro" id="IPR042197">
    <property type="entry name" value="Apaf_helical"/>
</dbReference>
<proteinExistence type="inferred from homology"/>
<dbReference type="PRINTS" id="PR00364">
    <property type="entry name" value="DISEASERSIST"/>
</dbReference>
<evidence type="ECO:0000256" key="2">
    <source>
        <dbReference type="ARBA" id="ARBA00022614"/>
    </source>
</evidence>
<evidence type="ECO:0000313" key="11">
    <source>
        <dbReference type="EMBL" id="WVZ63083.1"/>
    </source>
</evidence>
<dbReference type="InterPro" id="IPR036388">
    <property type="entry name" value="WH-like_DNA-bd_sf"/>
</dbReference>
<dbReference type="InterPro" id="IPR027417">
    <property type="entry name" value="P-loop_NTPase"/>
</dbReference>
<dbReference type="Gene3D" id="1.20.5.4130">
    <property type="match status" value="1"/>
</dbReference>
<keyword evidence="3" id="KW-0677">Repeat</keyword>
<feature type="domain" description="Disease resistance protein winged helix" evidence="9">
    <location>
        <begin position="489"/>
        <end position="516"/>
    </location>
</feature>
<dbReference type="Pfam" id="PF18052">
    <property type="entry name" value="Rx_N"/>
    <property type="match status" value="1"/>
</dbReference>
<dbReference type="Gene3D" id="3.80.10.10">
    <property type="entry name" value="Ribonuclease Inhibitor"/>
    <property type="match status" value="1"/>
</dbReference>
<evidence type="ECO:0000256" key="4">
    <source>
        <dbReference type="ARBA" id="ARBA00022741"/>
    </source>
</evidence>
<gene>
    <name evidence="11" type="ORF">U9M48_012748</name>
</gene>
<dbReference type="PANTHER" id="PTHR23155">
    <property type="entry name" value="DISEASE RESISTANCE PROTEIN RP"/>
    <property type="match status" value="1"/>
</dbReference>
<dbReference type="InterPro" id="IPR058922">
    <property type="entry name" value="WHD_DRP"/>
</dbReference>
<evidence type="ECO:0000259" key="7">
    <source>
        <dbReference type="Pfam" id="PF00931"/>
    </source>
</evidence>
<feature type="domain" description="NB-ARC" evidence="7">
    <location>
        <begin position="248"/>
        <end position="402"/>
    </location>
</feature>
<dbReference type="PANTHER" id="PTHR23155:SF1028">
    <property type="entry name" value="OS08G0174800 PROTEIN"/>
    <property type="match status" value="1"/>
</dbReference>
<evidence type="ECO:0000256" key="3">
    <source>
        <dbReference type="ARBA" id="ARBA00022737"/>
    </source>
</evidence>
<evidence type="ECO:0000256" key="1">
    <source>
        <dbReference type="ARBA" id="ARBA00008894"/>
    </source>
</evidence>
<reference evidence="11 12" key="1">
    <citation type="submission" date="2024-02" db="EMBL/GenBank/DDBJ databases">
        <title>High-quality chromosome-scale genome assembly of Pensacola bahiagrass (Paspalum notatum Flugge var. saurae).</title>
        <authorList>
            <person name="Vega J.M."/>
            <person name="Podio M."/>
            <person name="Orjuela J."/>
            <person name="Siena L.A."/>
            <person name="Pessino S.C."/>
            <person name="Combes M.C."/>
            <person name="Mariac C."/>
            <person name="Albertini E."/>
            <person name="Pupilli F."/>
            <person name="Ortiz J.P.A."/>
            <person name="Leblanc O."/>
        </authorList>
    </citation>
    <scope>NUCLEOTIDE SEQUENCE [LARGE SCALE GENOMIC DNA]</scope>
    <source>
        <strain evidence="11">R1</strain>
        <tissue evidence="11">Leaf</tissue>
    </source>
</reference>
<dbReference type="GO" id="GO:0098542">
    <property type="term" value="P:defense response to other organism"/>
    <property type="evidence" value="ECO:0007669"/>
    <property type="project" value="TreeGrafter"/>
</dbReference>
<comment type="similarity">
    <text evidence="1">Belongs to the disease resistance NB-LRR family.</text>
</comment>
<evidence type="ECO:0000313" key="12">
    <source>
        <dbReference type="Proteomes" id="UP001341281"/>
    </source>
</evidence>
<feature type="domain" description="Disease resistance R13L4/SHOC-2-like LRR" evidence="10">
    <location>
        <begin position="551"/>
        <end position="930"/>
    </location>
</feature>
<dbReference type="Gene3D" id="1.10.8.430">
    <property type="entry name" value="Helical domain of apoptotic protease-activating factors"/>
    <property type="match status" value="1"/>
</dbReference>
<dbReference type="SUPFAM" id="SSF52540">
    <property type="entry name" value="P-loop containing nucleoside triphosphate hydrolases"/>
    <property type="match status" value="1"/>
</dbReference>
<dbReference type="Pfam" id="PF23559">
    <property type="entry name" value="WHD_DRP"/>
    <property type="match status" value="1"/>
</dbReference>